<dbReference type="InterPro" id="IPR024467">
    <property type="entry name" value="Xre/MbcA/ParS-like_toxin-bd"/>
</dbReference>
<sequence>MENSSFKKHKKPIAGKDVKDQKWAKGIRGHIAKAVKEYAISDDEGLMVAEPFANKMYLANASAIGVPVSVLTDFEESEFFTKPEIAKMFGVTTRTLQRYSHKKKLNPQHTEKFLQLAEVVYEGVRVFESKEKFDTWFNKPSYALGGVTPKSLLTTSYGVEMVLGELNAIEHGIFA</sequence>
<feature type="domain" description="Antitoxin Xre/MbcA/ParS-like toxin-binding" evidence="1">
    <location>
        <begin position="125"/>
        <end position="172"/>
    </location>
</feature>
<dbReference type="EMBL" id="UOES01000458">
    <property type="protein sequence ID" value="VAW28799.1"/>
    <property type="molecule type" value="Genomic_DNA"/>
</dbReference>
<dbReference type="InterPro" id="IPR011979">
    <property type="entry name" value="Antitox_Xre"/>
</dbReference>
<name>A0A3B0UW21_9ZZZZ</name>
<reference evidence="2" key="1">
    <citation type="submission" date="2018-06" db="EMBL/GenBank/DDBJ databases">
        <authorList>
            <person name="Zhirakovskaya E."/>
        </authorList>
    </citation>
    <scope>NUCLEOTIDE SEQUENCE</scope>
</reference>
<protein>
    <recommendedName>
        <fullName evidence="1">Antitoxin Xre/MbcA/ParS-like toxin-binding domain-containing protein</fullName>
    </recommendedName>
</protein>
<accession>A0A3B0UW21</accession>
<dbReference type="AlphaFoldDB" id="A0A3B0UW21"/>
<dbReference type="NCBIfam" id="TIGR02293">
    <property type="entry name" value="TAS_TIGR02293"/>
    <property type="match status" value="1"/>
</dbReference>
<organism evidence="2">
    <name type="scientific">hydrothermal vent metagenome</name>
    <dbReference type="NCBI Taxonomy" id="652676"/>
    <lineage>
        <taxon>unclassified sequences</taxon>
        <taxon>metagenomes</taxon>
        <taxon>ecological metagenomes</taxon>
    </lineage>
</organism>
<gene>
    <name evidence="2" type="ORF">MNBD_BACTEROID06-1329</name>
</gene>
<evidence type="ECO:0000259" key="1">
    <source>
        <dbReference type="Pfam" id="PF09722"/>
    </source>
</evidence>
<dbReference type="Pfam" id="PF09722">
    <property type="entry name" value="Xre_MbcA_ParS_C"/>
    <property type="match status" value="1"/>
</dbReference>
<evidence type="ECO:0000313" key="2">
    <source>
        <dbReference type="EMBL" id="VAW28799.1"/>
    </source>
</evidence>
<proteinExistence type="predicted"/>